<keyword evidence="2" id="KW-1185">Reference proteome</keyword>
<evidence type="ECO:0000313" key="1">
    <source>
        <dbReference type="EMBL" id="KAF1380063.1"/>
    </source>
</evidence>
<protein>
    <submittedName>
        <fullName evidence="1">Uncharacterized protein</fullName>
    </submittedName>
</protein>
<organism evidence="1 2">
    <name type="scientific">Perca fluviatilis</name>
    <name type="common">European perch</name>
    <dbReference type="NCBI Taxonomy" id="8168"/>
    <lineage>
        <taxon>Eukaryota</taxon>
        <taxon>Metazoa</taxon>
        <taxon>Chordata</taxon>
        <taxon>Craniata</taxon>
        <taxon>Vertebrata</taxon>
        <taxon>Euteleostomi</taxon>
        <taxon>Actinopterygii</taxon>
        <taxon>Neopterygii</taxon>
        <taxon>Teleostei</taxon>
        <taxon>Neoteleostei</taxon>
        <taxon>Acanthomorphata</taxon>
        <taxon>Eupercaria</taxon>
        <taxon>Perciformes</taxon>
        <taxon>Percoidei</taxon>
        <taxon>Percidae</taxon>
        <taxon>Percinae</taxon>
        <taxon>Perca</taxon>
    </lineage>
</organism>
<dbReference type="EMBL" id="VHII01000015">
    <property type="protein sequence ID" value="KAF1380063.1"/>
    <property type="molecule type" value="Genomic_DNA"/>
</dbReference>
<name>A0A6A5EVI2_PERFL</name>
<comment type="caution">
    <text evidence="1">The sequence shown here is derived from an EMBL/GenBank/DDBJ whole genome shotgun (WGS) entry which is preliminary data.</text>
</comment>
<proteinExistence type="predicted"/>
<sequence length="102" mass="11014">MRPNSFDRRGNLQPTVSASMAAVSAVWIPMLSLLQLTHCSILHRQAPGKSTPLHLRLSSGRPTALPQAKAATIRLASQNSTLAFGSTGLTLTRSDQDIQYDD</sequence>
<dbReference type="Proteomes" id="UP000465112">
    <property type="component" value="Chromosome 15"/>
</dbReference>
<gene>
    <name evidence="1" type="ORF">PFLUV_G00182590</name>
</gene>
<accession>A0A6A5EVI2</accession>
<evidence type="ECO:0000313" key="2">
    <source>
        <dbReference type="Proteomes" id="UP000465112"/>
    </source>
</evidence>
<dbReference type="AlphaFoldDB" id="A0A6A5EVI2"/>
<reference evidence="1 2" key="1">
    <citation type="submission" date="2019-06" db="EMBL/GenBank/DDBJ databases">
        <title>A chromosome-scale genome assembly of the European perch, Perca fluviatilis.</title>
        <authorList>
            <person name="Roques C."/>
            <person name="Zahm M."/>
            <person name="Cabau C."/>
            <person name="Klopp C."/>
            <person name="Bouchez O."/>
            <person name="Donnadieu C."/>
            <person name="Kuhl H."/>
            <person name="Gislard M."/>
            <person name="Guendouz S."/>
            <person name="Journot L."/>
            <person name="Haffray P."/>
            <person name="Bestin A."/>
            <person name="Morvezen R."/>
            <person name="Feron R."/>
            <person name="Wen M."/>
            <person name="Jouanno E."/>
            <person name="Herpin A."/>
            <person name="Schartl M."/>
            <person name="Postlethwait J."/>
            <person name="Schaerlinger B."/>
            <person name="Chardard D."/>
            <person name="Lecocq T."/>
            <person name="Poncet C."/>
            <person name="Jaffrelo L."/>
            <person name="Lampietro C."/>
            <person name="Guiguen Y."/>
        </authorList>
    </citation>
    <scope>NUCLEOTIDE SEQUENCE [LARGE SCALE GENOMIC DNA]</scope>
    <source>
        <tissue evidence="1">Blood</tissue>
    </source>
</reference>